<dbReference type="Proteomes" id="UP000186657">
    <property type="component" value="Unassembled WGS sequence"/>
</dbReference>
<dbReference type="EMBL" id="MKZS01000001">
    <property type="protein sequence ID" value="OLT61060.1"/>
    <property type="molecule type" value="Genomic_DNA"/>
</dbReference>
<evidence type="ECO:0008006" key="3">
    <source>
        <dbReference type="Google" id="ProtNLM"/>
    </source>
</evidence>
<dbReference type="InterPro" id="IPR021445">
    <property type="entry name" value="DUF3095"/>
</dbReference>
<name>A0A1U7N528_9CYAN</name>
<comment type="caution">
    <text evidence="1">The sequence shown here is derived from an EMBL/GenBank/DDBJ whole genome shotgun (WGS) entry which is preliminary data.</text>
</comment>
<keyword evidence="2" id="KW-1185">Reference proteome</keyword>
<dbReference type="AlphaFoldDB" id="A0A1U7N528"/>
<dbReference type="Pfam" id="PF11294">
    <property type="entry name" value="DUF3095"/>
    <property type="match status" value="1"/>
</dbReference>
<reference evidence="1 2" key="1">
    <citation type="submission" date="2016-10" db="EMBL/GenBank/DDBJ databases">
        <title>Comparative genomics uncovers the prolific and rare metabolic potential of the cyanobacterial genus Moorea.</title>
        <authorList>
            <person name="Leao T."/>
            <person name="Castelao G."/>
            <person name="Korobeynikov A."/>
            <person name="Monroe E.A."/>
            <person name="Podell S."/>
            <person name="Glukhov E."/>
            <person name="Allen E."/>
            <person name="Gerwick W.H."/>
            <person name="Gerwick L."/>
        </authorList>
    </citation>
    <scope>NUCLEOTIDE SEQUENCE [LARGE SCALE GENOMIC DNA]</scope>
    <source>
        <strain evidence="1 2">PNG5-198</strain>
    </source>
</reference>
<evidence type="ECO:0000313" key="1">
    <source>
        <dbReference type="EMBL" id="OLT61060.1"/>
    </source>
</evidence>
<gene>
    <name evidence="1" type="ORF">BJP37_20625</name>
</gene>
<accession>A0A1U7N528</accession>
<proteinExistence type="predicted"/>
<protein>
    <recommendedName>
        <fullName evidence="3">DUF3095 domain-containing protein</fullName>
    </recommendedName>
</protein>
<sequence length="407" mass="45772">MTTDFFYANLPLLENFIDITDSQNFQSVPRDWYIVISDIIGSTQAIESGCYKEVNLLGACSIVAVLNIAGNLDIPFVFGGDGATLLIPPSLFAPTREALLATSKLAKEEFGMELRVGAVPMSDVRVNDYDVKLAKLKVSENYYQAIFTGDGLSYATELIKHPNTSNLYLYQNPTDNAKADLSNLECRWQDIPSKYGETISLIVKATSNQADLANLTYRKIIEKIDTIYGSEELLNPVDEKYLNLGFSYHNLSAETRLCAQSSKLSHRMLYFSKIWFENLLGWLLMTLKVKFPDGDWGAYKRNAIAATDYRKFDDLLRMVIAGNEAQRKQLTDYLENNYKQGKLVYGLHISDRALMTCLVFERHGRQVHFVDGADGGYAVAAKDMKDRLKENATDSKSAFRTPVNPDD</sequence>
<organism evidence="1 2">
    <name type="scientific">Moorena bouillonii PNG</name>
    <dbReference type="NCBI Taxonomy" id="568701"/>
    <lineage>
        <taxon>Bacteria</taxon>
        <taxon>Bacillati</taxon>
        <taxon>Cyanobacteriota</taxon>
        <taxon>Cyanophyceae</taxon>
        <taxon>Coleofasciculales</taxon>
        <taxon>Coleofasciculaceae</taxon>
        <taxon>Moorena</taxon>
    </lineage>
</organism>
<dbReference type="RefSeq" id="WP_075901850.1">
    <property type="nucleotide sequence ID" value="NZ_MKZS01000001.1"/>
</dbReference>
<evidence type="ECO:0000313" key="2">
    <source>
        <dbReference type="Proteomes" id="UP000186657"/>
    </source>
</evidence>